<dbReference type="PANTHER" id="PTHR12289">
    <property type="entry name" value="METAXIN RELATED"/>
    <property type="match status" value="1"/>
</dbReference>
<dbReference type="GO" id="GO:0007005">
    <property type="term" value="P:mitochondrion organization"/>
    <property type="evidence" value="ECO:0007669"/>
    <property type="project" value="TreeGrafter"/>
</dbReference>
<protein>
    <recommendedName>
        <fullName evidence="1">Thioredoxin-like fold domain-containing protein</fullName>
    </recommendedName>
</protein>
<dbReference type="EMBL" id="JAULSU010000006">
    <property type="protein sequence ID" value="KAK0614067.1"/>
    <property type="molecule type" value="Genomic_DNA"/>
</dbReference>
<dbReference type="CDD" id="cd03078">
    <property type="entry name" value="GST_N_Metaxin1_like"/>
    <property type="match status" value="1"/>
</dbReference>
<evidence type="ECO:0000313" key="3">
    <source>
        <dbReference type="Proteomes" id="UP001175000"/>
    </source>
</evidence>
<dbReference type="Proteomes" id="UP001175000">
    <property type="component" value="Unassembled WGS sequence"/>
</dbReference>
<keyword evidence="3" id="KW-1185">Reference proteome</keyword>
<feature type="domain" description="Thioredoxin-like fold" evidence="1">
    <location>
        <begin position="115"/>
        <end position="208"/>
    </location>
</feature>
<dbReference type="GO" id="GO:0001401">
    <property type="term" value="C:SAM complex"/>
    <property type="evidence" value="ECO:0007669"/>
    <property type="project" value="TreeGrafter"/>
</dbReference>
<dbReference type="AlphaFoldDB" id="A0AA39WEU0"/>
<organism evidence="2 3">
    <name type="scientific">Immersiella caudata</name>
    <dbReference type="NCBI Taxonomy" id="314043"/>
    <lineage>
        <taxon>Eukaryota</taxon>
        <taxon>Fungi</taxon>
        <taxon>Dikarya</taxon>
        <taxon>Ascomycota</taxon>
        <taxon>Pezizomycotina</taxon>
        <taxon>Sordariomycetes</taxon>
        <taxon>Sordariomycetidae</taxon>
        <taxon>Sordariales</taxon>
        <taxon>Lasiosphaeriaceae</taxon>
        <taxon>Immersiella</taxon>
    </lineage>
</organism>
<accession>A0AA39WEU0</accession>
<evidence type="ECO:0000313" key="2">
    <source>
        <dbReference type="EMBL" id="KAK0614067.1"/>
    </source>
</evidence>
<proteinExistence type="predicted"/>
<gene>
    <name evidence="2" type="ORF">B0T14DRAFT_527580</name>
</gene>
<name>A0AA39WEU0_9PEZI</name>
<sequence length="349" mass="37961">MQKREEGPWKAHLNINIAGCSSDCAFESQGHRGRKLSAALRLSTEFTAKMASTPANWQWPVPRPLQQLFDYFPLVTYGTAELPARAQATTSDSVPTLFVFASEDDARLGAPSFNPGCLKWQTFLRLAGVAFRVLPSTNHASPTGALPFLLPVRPTTTPIPAGKLHTYALKHGTSPPSEPTTLRLEAYHSLLDLPIRNAWLHALYLDPAHTDLLEVFYTSPASSSPWIRDALRRQLRRAAEAEILKTGSYLSAAAAGTAVVDQEQVYTAAREALESLAALLAESETGWFFGEQAPTLFDAGVFAFTYLMVKYMDGNGEGDLGGMVKGAGDGELERHRKGVLDAAGWGEEV</sequence>
<dbReference type="InterPro" id="IPR012336">
    <property type="entry name" value="Thioredoxin-like_fold"/>
</dbReference>
<dbReference type="InterPro" id="IPR050931">
    <property type="entry name" value="Mito_Protein_Transport_Metaxin"/>
</dbReference>
<comment type="caution">
    <text evidence="2">The sequence shown here is derived from an EMBL/GenBank/DDBJ whole genome shotgun (WGS) entry which is preliminary data.</text>
</comment>
<reference evidence="2" key="1">
    <citation type="submission" date="2023-06" db="EMBL/GenBank/DDBJ databases">
        <title>Genome-scale phylogeny and comparative genomics of the fungal order Sordariales.</title>
        <authorList>
            <consortium name="Lawrence Berkeley National Laboratory"/>
            <person name="Hensen N."/>
            <person name="Bonometti L."/>
            <person name="Westerberg I."/>
            <person name="Brannstrom I.O."/>
            <person name="Guillou S."/>
            <person name="Cros-Aarteil S."/>
            <person name="Calhoun S."/>
            <person name="Haridas S."/>
            <person name="Kuo A."/>
            <person name="Mondo S."/>
            <person name="Pangilinan J."/>
            <person name="Riley R."/>
            <person name="Labutti K."/>
            <person name="Andreopoulos B."/>
            <person name="Lipzen A."/>
            <person name="Chen C."/>
            <person name="Yanf M."/>
            <person name="Daum C."/>
            <person name="Ng V."/>
            <person name="Clum A."/>
            <person name="Steindorff A."/>
            <person name="Ohm R."/>
            <person name="Martin F."/>
            <person name="Silar P."/>
            <person name="Natvig D."/>
            <person name="Lalanne C."/>
            <person name="Gautier V."/>
            <person name="Ament-Velasquez S.L."/>
            <person name="Kruys A."/>
            <person name="Hutchinson M.I."/>
            <person name="Powell A.J."/>
            <person name="Barry K."/>
            <person name="Miller A.N."/>
            <person name="Grigoriev I.V."/>
            <person name="Debuchy R."/>
            <person name="Gladieux P."/>
            <person name="Thoren M.H."/>
            <person name="Johannesson H."/>
        </authorList>
    </citation>
    <scope>NUCLEOTIDE SEQUENCE</scope>
    <source>
        <strain evidence="2">CBS 606.72</strain>
    </source>
</reference>
<evidence type="ECO:0000259" key="1">
    <source>
        <dbReference type="Pfam" id="PF17172"/>
    </source>
</evidence>
<dbReference type="Pfam" id="PF17172">
    <property type="entry name" value="GST_N_4"/>
    <property type="match status" value="1"/>
</dbReference>
<dbReference type="PANTHER" id="PTHR12289:SF44">
    <property type="entry name" value="OUTER MEMBRANE PROTEIN (SAM35), PUTATIVE (AFU_ORTHOLOGUE AFUA_1G13180)-RELATED"/>
    <property type="match status" value="1"/>
</dbReference>